<dbReference type="STRING" id="1618384.UW68_C0026G0014"/>
<comment type="caution">
    <text evidence="1">The sequence shown here is derived from an EMBL/GenBank/DDBJ whole genome shotgun (WGS) entry which is preliminary data.</text>
</comment>
<evidence type="ECO:0000313" key="2">
    <source>
        <dbReference type="Proteomes" id="UP000034835"/>
    </source>
</evidence>
<organism evidence="1 2">
    <name type="scientific">Candidatus Collierbacteria bacterium GW2011_GWB1_44_6</name>
    <dbReference type="NCBI Taxonomy" id="1618384"/>
    <lineage>
        <taxon>Bacteria</taxon>
        <taxon>Candidatus Collieribacteriota</taxon>
    </lineage>
</organism>
<dbReference type="AlphaFoldDB" id="A0A0G1JN21"/>
<reference evidence="1 2" key="1">
    <citation type="journal article" date="2015" name="Nature">
        <title>rRNA introns, odd ribosomes, and small enigmatic genomes across a large radiation of phyla.</title>
        <authorList>
            <person name="Brown C.T."/>
            <person name="Hug L.A."/>
            <person name="Thomas B.C."/>
            <person name="Sharon I."/>
            <person name="Castelle C.J."/>
            <person name="Singh A."/>
            <person name="Wilkins M.J."/>
            <person name="Williams K.H."/>
            <person name="Banfield J.F."/>
        </authorList>
    </citation>
    <scope>NUCLEOTIDE SEQUENCE [LARGE SCALE GENOMIC DNA]</scope>
</reference>
<dbReference type="EMBL" id="LCJG01000026">
    <property type="protein sequence ID" value="KKT72765.1"/>
    <property type="molecule type" value="Genomic_DNA"/>
</dbReference>
<dbReference type="Proteomes" id="UP000034835">
    <property type="component" value="Unassembled WGS sequence"/>
</dbReference>
<protein>
    <submittedName>
        <fullName evidence="1">Uncharacterized protein</fullName>
    </submittedName>
</protein>
<sequence length="49" mass="5889">MYRFTYINKKTGVKVYSNEKLDREDLELICEIRNTQIHSEDTTKKEYGS</sequence>
<name>A0A0G1JN21_9BACT</name>
<evidence type="ECO:0000313" key="1">
    <source>
        <dbReference type="EMBL" id="KKT72765.1"/>
    </source>
</evidence>
<proteinExistence type="predicted"/>
<gene>
    <name evidence="1" type="ORF">UW68_C0026G0014</name>
</gene>
<accession>A0A0G1JN21</accession>